<proteinExistence type="predicted"/>
<accession>A0ABM8DWQ6</accession>
<evidence type="ECO:0000259" key="1">
    <source>
        <dbReference type="Pfam" id="PF04230"/>
    </source>
</evidence>
<dbReference type="Pfam" id="PF04230">
    <property type="entry name" value="PS_pyruv_trans"/>
    <property type="match status" value="1"/>
</dbReference>
<dbReference type="RefSeq" id="WP_263796116.1">
    <property type="nucleotide sequence ID" value="NZ_AP027141.1"/>
</dbReference>
<evidence type="ECO:0000313" key="2">
    <source>
        <dbReference type="EMBL" id="BDV30037.1"/>
    </source>
</evidence>
<organism evidence="2 3">
    <name type="scientific">Microbacterium terricola</name>
    <dbReference type="NCBI Taxonomy" id="344163"/>
    <lineage>
        <taxon>Bacteria</taxon>
        <taxon>Bacillati</taxon>
        <taxon>Actinomycetota</taxon>
        <taxon>Actinomycetes</taxon>
        <taxon>Micrococcales</taxon>
        <taxon>Microbacteriaceae</taxon>
        <taxon>Microbacterium</taxon>
    </lineage>
</organism>
<dbReference type="PANTHER" id="PTHR36836:SF1">
    <property type="entry name" value="COLANIC ACID BIOSYNTHESIS PROTEIN WCAK"/>
    <property type="match status" value="1"/>
</dbReference>
<protein>
    <recommendedName>
        <fullName evidence="1">Polysaccharide pyruvyl transferase domain-containing protein</fullName>
    </recommendedName>
</protein>
<feature type="domain" description="Polysaccharide pyruvyl transferase" evidence="1">
    <location>
        <begin position="54"/>
        <end position="364"/>
    </location>
</feature>
<dbReference type="InterPro" id="IPR007345">
    <property type="entry name" value="Polysacch_pyruvyl_Trfase"/>
</dbReference>
<sequence>MTTTEKTKNVKIAICGLVKSENLGEMFIARSLEHLISDGLEQAEPGIEIEYVEVDLLGRNDEIFEIADARERRLRNYYGYSDKGRFTEKVFLDLQRRGRKAKSKATQNLISRARHLIWKFGRNYRNRLASYFDLKLEGVDYIVIDGAGLLEYSYNEYHWSLLLISEYAERHGLEVVYNAIGRAGAFDERDFGSTILKRAIRSSAVKYVSARDNVTEVQACAGPGHTVKLLADSAFWMKEAYGIDTSIERKKIGIGLIRGNSLQGYGVEFGSKEWTALFAGIATVLGERGYDFEFFTNGLPGDVTLGKRVLKKLRLPDSYLVERPVDDTVLVDTINGYEAIITCRMHSSIAAFTMGVPSVILSWNDKVEKLMEIIGYPERAIRQKDFRPEYIVDSMEKAKAEGIDDALLSAMKDKAKESVSDYLGLILAARH</sequence>
<keyword evidence="3" id="KW-1185">Reference proteome</keyword>
<reference evidence="2 3" key="1">
    <citation type="submission" date="2022-12" db="EMBL/GenBank/DDBJ databases">
        <title>Microbacterium terricola strain KV-448 chromosome, complete genome.</title>
        <authorList>
            <person name="Oshima T."/>
            <person name="Moriya T."/>
            <person name="Bessho Y."/>
        </authorList>
    </citation>
    <scope>NUCLEOTIDE SEQUENCE [LARGE SCALE GENOMIC DNA]</scope>
    <source>
        <strain evidence="2 3">KV-448</strain>
    </source>
</reference>
<name>A0ABM8DWQ6_9MICO</name>
<dbReference type="Proteomes" id="UP001317779">
    <property type="component" value="Chromosome"/>
</dbReference>
<gene>
    <name evidence="2" type="ORF">Microterr_06970</name>
</gene>
<dbReference type="EMBL" id="AP027141">
    <property type="protein sequence ID" value="BDV30037.1"/>
    <property type="molecule type" value="Genomic_DNA"/>
</dbReference>
<evidence type="ECO:0000313" key="3">
    <source>
        <dbReference type="Proteomes" id="UP001317779"/>
    </source>
</evidence>
<dbReference type="PANTHER" id="PTHR36836">
    <property type="entry name" value="COLANIC ACID BIOSYNTHESIS PROTEIN WCAK"/>
    <property type="match status" value="1"/>
</dbReference>